<evidence type="ECO:0000313" key="7">
    <source>
        <dbReference type="EMBL" id="KAF9584188.1"/>
    </source>
</evidence>
<dbReference type="InterPro" id="IPR011989">
    <property type="entry name" value="ARM-like"/>
</dbReference>
<comment type="subcellular location">
    <subcellularLocation>
        <location evidence="1">Nucleus</location>
    </subcellularLocation>
</comment>
<evidence type="ECO:0000256" key="6">
    <source>
        <dbReference type="SAM" id="MobiDB-lite"/>
    </source>
</evidence>
<feature type="region of interest" description="Disordered" evidence="6">
    <location>
        <begin position="1123"/>
        <end position="1231"/>
    </location>
</feature>
<dbReference type="InterPro" id="IPR039776">
    <property type="entry name" value="Pds5"/>
</dbReference>
<dbReference type="InterPro" id="IPR016024">
    <property type="entry name" value="ARM-type_fold"/>
</dbReference>
<evidence type="ECO:0000256" key="4">
    <source>
        <dbReference type="ARBA" id="ARBA00023242"/>
    </source>
</evidence>
<feature type="compositionally biased region" description="Acidic residues" evidence="6">
    <location>
        <begin position="1218"/>
        <end position="1231"/>
    </location>
</feature>
<comment type="caution">
    <text evidence="7">The sequence shown here is derived from an EMBL/GenBank/DDBJ whole genome shotgun (WGS) entry which is preliminary data.</text>
</comment>
<dbReference type="Pfam" id="PF20168">
    <property type="entry name" value="PDS5"/>
    <property type="match status" value="1"/>
</dbReference>
<keyword evidence="4" id="KW-0539">Nucleus</keyword>
<feature type="compositionally biased region" description="Basic residues" evidence="6">
    <location>
        <begin position="1182"/>
        <end position="1192"/>
    </location>
</feature>
<keyword evidence="5" id="KW-0131">Cell cycle</keyword>
<dbReference type="GO" id="GO:0000785">
    <property type="term" value="C:chromatin"/>
    <property type="evidence" value="ECO:0007669"/>
    <property type="project" value="TreeGrafter"/>
</dbReference>
<protein>
    <recommendedName>
        <fullName evidence="9">Sister chromatid cohesion protein PDS5</fullName>
    </recommendedName>
</protein>
<evidence type="ECO:0000256" key="2">
    <source>
        <dbReference type="ARBA" id="ARBA00022618"/>
    </source>
</evidence>
<dbReference type="CDD" id="cd19953">
    <property type="entry name" value="PDS5"/>
    <property type="match status" value="1"/>
</dbReference>
<dbReference type="GO" id="GO:0006281">
    <property type="term" value="P:DNA repair"/>
    <property type="evidence" value="ECO:0007669"/>
    <property type="project" value="TreeGrafter"/>
</dbReference>
<dbReference type="SUPFAM" id="SSF48371">
    <property type="entry name" value="ARM repeat"/>
    <property type="match status" value="1"/>
</dbReference>
<keyword evidence="2" id="KW-0132">Cell division</keyword>
<accession>A0A9P6FYZ1</accession>
<keyword evidence="3" id="KW-0498">Mitosis</keyword>
<dbReference type="OrthoDB" id="200660at2759"/>
<organism evidence="7 8">
    <name type="scientific">Lunasporangiospora selenospora</name>
    <dbReference type="NCBI Taxonomy" id="979761"/>
    <lineage>
        <taxon>Eukaryota</taxon>
        <taxon>Fungi</taxon>
        <taxon>Fungi incertae sedis</taxon>
        <taxon>Mucoromycota</taxon>
        <taxon>Mortierellomycotina</taxon>
        <taxon>Mortierellomycetes</taxon>
        <taxon>Mortierellales</taxon>
        <taxon>Mortierellaceae</taxon>
        <taxon>Lunasporangiospora</taxon>
    </lineage>
</organism>
<evidence type="ECO:0008006" key="9">
    <source>
        <dbReference type="Google" id="ProtNLM"/>
    </source>
</evidence>
<sequence>MVTPVSKKLQFHQKLGGSAAELLKKVKELHFELKDMEQESVDQASLTAVSKQLIEPAVVNHKDKGVRAYAACCIADMLRLYAPDAPYSSNNLKTIFMLFVNELRNIANPNGTYYNAHFYLLESLSAVKSIVLITDLKNANELIIDLFRNTFDDVRPQLAKNIQICMSELLQHVLDEAKNLPQEIVDIILAQFLHRQKFDNPAAYRLACDLVNACSDKLQRYVFQYFLDIISTANKEGLTTKELEDIKTIHRLIVELNKAAPSLLLNVIPQLEEELKITNVTIRTLATKSLGQMFAEKTSQLPAQYESTWKAWLQRRNDKAAQVRIAWLESLTDLVQAHASLSKELNEGLIDKVIDPDEKVRATACKIVGGFDYETSLHHIQKQTLVQVGHRCRDKKKSVAREAIKALSVLFDQAYPEIENGTQACVSHFGWMPSAVLHAIYINDTEVFSFVDYAVLTKVFPPHGNVTVRAQRLLTTFSLLDDRSRAGLLSLFVRCVEARSGMTALLRLLDQRKSLPKDSEDEELNKKLDAIISHLSDRLPDPTASSVQLFKFVKLFDEQFERSITNCMDYTLTLKQIRKAGKETLTRLENMSPATVETFSILIQRISMTVINKEVITSLVRSIGQDSEYRQTSAELLKSIAFAFPAIFEDHLSEMMSLLHDRESAGVTESLQTLADYAKHSPKSLPVDSKAKSTLQAIVKSGTAAQSANAVTILASILGNDTTCREIAKTAAARLDVDSIDLLKDLSILSKMVLYCPEAFEAVSSEVVSFIVKKLLMSNIPDQETTYGAEEDWVEKSELDSYSLSKILGLKVLLNRSIVMASDATVAQETTRPLFKLIWTLISQEGELVEAKNTNKVMKSHLRLNAAKFALKLTRNRPIYERMVSVSEYKQLALVIQDPVYKVRHGFASRIMKYLRFRELHVRYLAVLVLAAHEPEMDWRFQIRKFLMKNQEPGLFVVVVAVVVETVGSNMMWNELTLVRVLHLLANHPDFVVKAPESNICLDTQDTHTVNDLNLVSKYIEFYLASMAKSENISLIFHIASLLKTVRFAEPTEHTQNLYILSDMTQYIIQEKSKIHNWTLTSYPGQVKLPRELFVPLGQAELNAEISTKNYLSQEWVRAREHKVERKPKVSGGSGGMERKMGQAVKRRSRSPSPGRIDGADGAIEDDEENNGEGSSTWSSRATKRIKSKKMKASTLPKEPTRRMASRAAKSNAIYAEEGSEGENESDEDDS</sequence>
<dbReference type="GO" id="GO:0051301">
    <property type="term" value="P:cell division"/>
    <property type="evidence" value="ECO:0007669"/>
    <property type="project" value="UniProtKB-KW"/>
</dbReference>
<evidence type="ECO:0000256" key="1">
    <source>
        <dbReference type="ARBA" id="ARBA00004123"/>
    </source>
</evidence>
<dbReference type="EMBL" id="JAABOA010000478">
    <property type="protein sequence ID" value="KAF9584188.1"/>
    <property type="molecule type" value="Genomic_DNA"/>
</dbReference>
<dbReference type="PANTHER" id="PTHR12663:SF0">
    <property type="entry name" value="PRECOCIOUS DISSOCIATION OF SISTERS 5, ISOFORM A"/>
    <property type="match status" value="1"/>
</dbReference>
<gene>
    <name evidence="7" type="ORF">BGW38_007287</name>
</gene>
<evidence type="ECO:0000256" key="3">
    <source>
        <dbReference type="ARBA" id="ARBA00022776"/>
    </source>
</evidence>
<dbReference type="AlphaFoldDB" id="A0A9P6FYZ1"/>
<reference evidence="7" key="1">
    <citation type="journal article" date="2020" name="Fungal Divers.">
        <title>Resolving the Mortierellaceae phylogeny through synthesis of multi-gene phylogenetics and phylogenomics.</title>
        <authorList>
            <person name="Vandepol N."/>
            <person name="Liber J."/>
            <person name="Desiro A."/>
            <person name="Na H."/>
            <person name="Kennedy M."/>
            <person name="Barry K."/>
            <person name="Grigoriev I.V."/>
            <person name="Miller A.N."/>
            <person name="O'Donnell K."/>
            <person name="Stajich J.E."/>
            <person name="Bonito G."/>
        </authorList>
    </citation>
    <scope>NUCLEOTIDE SEQUENCE</scope>
    <source>
        <strain evidence="7">KOD1015</strain>
    </source>
</reference>
<dbReference type="Gene3D" id="1.25.10.10">
    <property type="entry name" value="Leucine-rich Repeat Variant"/>
    <property type="match status" value="1"/>
</dbReference>
<dbReference type="PANTHER" id="PTHR12663">
    <property type="entry name" value="ANDROGEN INDUCED INHIBITOR OF PROLIFERATION AS3 / PDS5-RELATED"/>
    <property type="match status" value="1"/>
</dbReference>
<proteinExistence type="predicted"/>
<name>A0A9P6FYZ1_9FUNG</name>
<keyword evidence="8" id="KW-1185">Reference proteome</keyword>
<dbReference type="Proteomes" id="UP000780801">
    <property type="component" value="Unassembled WGS sequence"/>
</dbReference>
<evidence type="ECO:0000313" key="8">
    <source>
        <dbReference type="Proteomes" id="UP000780801"/>
    </source>
</evidence>
<dbReference type="GO" id="GO:0005634">
    <property type="term" value="C:nucleus"/>
    <property type="evidence" value="ECO:0007669"/>
    <property type="project" value="UniProtKB-SubCell"/>
</dbReference>
<dbReference type="GO" id="GO:0007064">
    <property type="term" value="P:mitotic sister chromatid cohesion"/>
    <property type="evidence" value="ECO:0007669"/>
    <property type="project" value="InterPro"/>
</dbReference>
<evidence type="ECO:0000256" key="5">
    <source>
        <dbReference type="ARBA" id="ARBA00023306"/>
    </source>
</evidence>